<dbReference type="GO" id="GO:0005524">
    <property type="term" value="F:ATP binding"/>
    <property type="evidence" value="ECO:0007669"/>
    <property type="project" value="UniProtKB-KW"/>
</dbReference>
<dbReference type="InterPro" id="IPR027417">
    <property type="entry name" value="P-loop_NTPase"/>
</dbReference>
<evidence type="ECO:0000256" key="1">
    <source>
        <dbReference type="ARBA" id="ARBA00022741"/>
    </source>
</evidence>
<evidence type="ECO:0000313" key="4">
    <source>
        <dbReference type="EMBL" id="CAE0418479.1"/>
    </source>
</evidence>
<organism evidence="4">
    <name type="scientific">Amphora coffeiformis</name>
    <dbReference type="NCBI Taxonomy" id="265554"/>
    <lineage>
        <taxon>Eukaryota</taxon>
        <taxon>Sar</taxon>
        <taxon>Stramenopiles</taxon>
        <taxon>Ochrophyta</taxon>
        <taxon>Bacillariophyta</taxon>
        <taxon>Bacillariophyceae</taxon>
        <taxon>Bacillariophycidae</taxon>
        <taxon>Thalassiophysales</taxon>
        <taxon>Catenulaceae</taxon>
        <taxon>Amphora</taxon>
    </lineage>
</organism>
<feature type="domain" description="Zeta toxin" evidence="3">
    <location>
        <begin position="175"/>
        <end position="348"/>
    </location>
</feature>
<dbReference type="InterPro" id="IPR010488">
    <property type="entry name" value="Zeta_toxin_domain"/>
</dbReference>
<sequence>MRQLCLARYFLLYSTLCGLALLTVAFYDISTMAMVVPSFQPILGDISRLVLPERLSFCSVNKEELLNESKPQIIVLQQQQQEHQQLAKKDEMRRLKFDPNKSTEENYAADNDNNTSNNHAGFMGRFASIRQQLDYSYHRVYTVERQRLQDVILSGMLDKTKRLACIGQQQHLVQDNQQHKDLPEQWVIFTAGVMGVGKSHTIRALAEKQRFPLSAFVWVDPDQIRHCLPEFEMLVHYDPAHAGDRTRKEAGMLSEVLTLAALEEGQSVIVDGSLRDAEWYEEYFTHLRETYPGIKIAIFHVTAPHEAVLDRAARRAQITGRVVPTALLERTMVQVPASVEILKTKADFFVELHNAEDKDVQIAQPAGMDWRAFERHWAPSCHTKKIDA</sequence>
<evidence type="ECO:0000259" key="3">
    <source>
        <dbReference type="Pfam" id="PF06414"/>
    </source>
</evidence>
<name>A0A7S3LE09_9STRA</name>
<keyword evidence="1" id="KW-0547">Nucleotide-binding</keyword>
<evidence type="ECO:0000256" key="2">
    <source>
        <dbReference type="ARBA" id="ARBA00022840"/>
    </source>
</evidence>
<dbReference type="Gene3D" id="3.40.50.300">
    <property type="entry name" value="P-loop containing nucleotide triphosphate hydrolases"/>
    <property type="match status" value="1"/>
</dbReference>
<dbReference type="Pfam" id="PF06414">
    <property type="entry name" value="Zeta_toxin"/>
    <property type="match status" value="1"/>
</dbReference>
<proteinExistence type="predicted"/>
<gene>
    <name evidence="4" type="ORF">ACOF00016_LOCUS15353</name>
</gene>
<dbReference type="SUPFAM" id="SSF52540">
    <property type="entry name" value="P-loop containing nucleoside triphosphate hydrolases"/>
    <property type="match status" value="1"/>
</dbReference>
<keyword evidence="2" id="KW-0067">ATP-binding</keyword>
<reference evidence="4" key="1">
    <citation type="submission" date="2021-01" db="EMBL/GenBank/DDBJ databases">
        <authorList>
            <person name="Corre E."/>
            <person name="Pelletier E."/>
            <person name="Niang G."/>
            <person name="Scheremetjew M."/>
            <person name="Finn R."/>
            <person name="Kale V."/>
            <person name="Holt S."/>
            <person name="Cochrane G."/>
            <person name="Meng A."/>
            <person name="Brown T."/>
            <person name="Cohen L."/>
        </authorList>
    </citation>
    <scope>NUCLEOTIDE SEQUENCE</scope>
    <source>
        <strain evidence="4">CCMP127</strain>
    </source>
</reference>
<dbReference type="EMBL" id="HBIM01020490">
    <property type="protein sequence ID" value="CAE0418479.1"/>
    <property type="molecule type" value="Transcribed_RNA"/>
</dbReference>
<accession>A0A7S3LE09</accession>
<dbReference type="AlphaFoldDB" id="A0A7S3LE09"/>
<dbReference type="GO" id="GO:0016301">
    <property type="term" value="F:kinase activity"/>
    <property type="evidence" value="ECO:0007669"/>
    <property type="project" value="InterPro"/>
</dbReference>
<protein>
    <recommendedName>
        <fullName evidence="3">Zeta toxin domain-containing protein</fullName>
    </recommendedName>
</protein>